<protein>
    <submittedName>
        <fullName evidence="1">Uncharacterized protein</fullName>
    </submittedName>
</protein>
<dbReference type="EMBL" id="KV748249">
    <property type="protein sequence ID" value="OCK88086.1"/>
    <property type="molecule type" value="Genomic_DNA"/>
</dbReference>
<proteinExistence type="predicted"/>
<reference evidence="1 2" key="1">
    <citation type="journal article" date="2016" name="Nat. Commun.">
        <title>Ectomycorrhizal ecology is imprinted in the genome of the dominant symbiotic fungus Cenococcum geophilum.</title>
        <authorList>
            <consortium name="DOE Joint Genome Institute"/>
            <person name="Peter M."/>
            <person name="Kohler A."/>
            <person name="Ohm R.A."/>
            <person name="Kuo A."/>
            <person name="Krutzmann J."/>
            <person name="Morin E."/>
            <person name="Arend M."/>
            <person name="Barry K.W."/>
            <person name="Binder M."/>
            <person name="Choi C."/>
            <person name="Clum A."/>
            <person name="Copeland A."/>
            <person name="Grisel N."/>
            <person name="Haridas S."/>
            <person name="Kipfer T."/>
            <person name="LaButti K."/>
            <person name="Lindquist E."/>
            <person name="Lipzen A."/>
            <person name="Maire R."/>
            <person name="Meier B."/>
            <person name="Mihaltcheva S."/>
            <person name="Molinier V."/>
            <person name="Murat C."/>
            <person name="Poggeler S."/>
            <person name="Quandt C.A."/>
            <person name="Sperisen C."/>
            <person name="Tritt A."/>
            <person name="Tisserant E."/>
            <person name="Crous P.W."/>
            <person name="Henrissat B."/>
            <person name="Nehls U."/>
            <person name="Egli S."/>
            <person name="Spatafora J.W."/>
            <person name="Grigoriev I.V."/>
            <person name="Martin F.M."/>
        </authorList>
    </citation>
    <scope>NUCLEOTIDE SEQUENCE [LARGE SCALE GENOMIC DNA]</scope>
    <source>
        <strain evidence="1 2">1.58</strain>
    </source>
</reference>
<name>A0ACC8ENZ3_9PEZI</name>
<sequence length="153" mass="17934">MTGERGRLYITRRVWEKSHPDCIQSVYRSGRTSFMVWGAIGWGWKLKLVFLERRHGKRGINSRDYAEQVLEEVVGPFLQDMEPDTIFMEDGAKVHLGFAKAVRKALNIRGFSQWWPPSSPDLNPIEKVWRWIKARITQMDKFPTTLDELKQVV</sequence>
<gene>
    <name evidence="1" type="ORF">K441DRAFT_647322</name>
</gene>
<evidence type="ECO:0000313" key="2">
    <source>
        <dbReference type="Proteomes" id="UP000250078"/>
    </source>
</evidence>
<organism evidence="1 2">
    <name type="scientific">Cenococcum geophilum 1.58</name>
    <dbReference type="NCBI Taxonomy" id="794803"/>
    <lineage>
        <taxon>Eukaryota</taxon>
        <taxon>Fungi</taxon>
        <taxon>Dikarya</taxon>
        <taxon>Ascomycota</taxon>
        <taxon>Pezizomycotina</taxon>
        <taxon>Dothideomycetes</taxon>
        <taxon>Pleosporomycetidae</taxon>
        <taxon>Gloniales</taxon>
        <taxon>Gloniaceae</taxon>
        <taxon>Cenococcum</taxon>
    </lineage>
</organism>
<keyword evidence="2" id="KW-1185">Reference proteome</keyword>
<accession>A0ACC8ENZ3</accession>
<dbReference type="Proteomes" id="UP000250078">
    <property type="component" value="Unassembled WGS sequence"/>
</dbReference>
<evidence type="ECO:0000313" key="1">
    <source>
        <dbReference type="EMBL" id="OCK88086.1"/>
    </source>
</evidence>